<evidence type="ECO:0000259" key="9">
    <source>
        <dbReference type="Pfam" id="PF13231"/>
    </source>
</evidence>
<feature type="transmembrane region" description="Helical" evidence="8">
    <location>
        <begin position="321"/>
        <end position="338"/>
    </location>
</feature>
<feature type="domain" description="Glycosyltransferase RgtA/B/C/D-like" evidence="9">
    <location>
        <begin position="70"/>
        <end position="219"/>
    </location>
</feature>
<evidence type="ECO:0000256" key="3">
    <source>
        <dbReference type="ARBA" id="ARBA00022676"/>
    </source>
</evidence>
<evidence type="ECO:0000256" key="4">
    <source>
        <dbReference type="ARBA" id="ARBA00022679"/>
    </source>
</evidence>
<dbReference type="Proteomes" id="UP000626242">
    <property type="component" value="Unassembled WGS sequence"/>
</dbReference>
<feature type="transmembrane region" description="Helical" evidence="8">
    <location>
        <begin position="259"/>
        <end position="280"/>
    </location>
</feature>
<gene>
    <name evidence="10" type="ORF">H9628_10190</name>
</gene>
<keyword evidence="7 8" id="KW-0472">Membrane</keyword>
<comment type="caution">
    <text evidence="10">The sequence shown here is derived from an EMBL/GenBank/DDBJ whole genome shotgun (WGS) entry which is preliminary data.</text>
</comment>
<feature type="transmembrane region" description="Helical" evidence="8">
    <location>
        <begin position="292"/>
        <end position="315"/>
    </location>
</feature>
<dbReference type="EMBL" id="JACSPS010000003">
    <property type="protein sequence ID" value="MBD8018844.1"/>
    <property type="molecule type" value="Genomic_DNA"/>
</dbReference>
<keyword evidence="4" id="KW-0808">Transferase</keyword>
<dbReference type="InterPro" id="IPR038731">
    <property type="entry name" value="RgtA/B/C-like"/>
</dbReference>
<keyword evidence="3" id="KW-0328">Glycosyltransferase</keyword>
<organism evidence="10 11">
    <name type="scientific">Kaistella pullorum</name>
    <dbReference type="NCBI Taxonomy" id="2763074"/>
    <lineage>
        <taxon>Bacteria</taxon>
        <taxon>Pseudomonadati</taxon>
        <taxon>Bacteroidota</taxon>
        <taxon>Flavobacteriia</taxon>
        <taxon>Flavobacteriales</taxon>
        <taxon>Weeksellaceae</taxon>
        <taxon>Chryseobacterium group</taxon>
        <taxon>Kaistella</taxon>
    </lineage>
</organism>
<evidence type="ECO:0000256" key="8">
    <source>
        <dbReference type="SAM" id="Phobius"/>
    </source>
</evidence>
<dbReference type="InterPro" id="IPR050297">
    <property type="entry name" value="LipidA_mod_glycosyltrf_83"/>
</dbReference>
<feature type="transmembrane region" description="Helical" evidence="8">
    <location>
        <begin position="205"/>
        <end position="224"/>
    </location>
</feature>
<evidence type="ECO:0000313" key="11">
    <source>
        <dbReference type="Proteomes" id="UP000626242"/>
    </source>
</evidence>
<evidence type="ECO:0000256" key="5">
    <source>
        <dbReference type="ARBA" id="ARBA00022692"/>
    </source>
</evidence>
<feature type="transmembrane region" description="Helical" evidence="8">
    <location>
        <begin position="7"/>
        <end position="27"/>
    </location>
</feature>
<dbReference type="Pfam" id="PF13231">
    <property type="entry name" value="PMT_2"/>
    <property type="match status" value="1"/>
</dbReference>
<dbReference type="PANTHER" id="PTHR33908">
    <property type="entry name" value="MANNOSYLTRANSFERASE YKCB-RELATED"/>
    <property type="match status" value="1"/>
</dbReference>
<comment type="subcellular location">
    <subcellularLocation>
        <location evidence="1">Cell membrane</location>
        <topology evidence="1">Multi-pass membrane protein</topology>
    </subcellularLocation>
</comment>
<feature type="transmembrane region" description="Helical" evidence="8">
    <location>
        <begin position="350"/>
        <end position="371"/>
    </location>
</feature>
<feature type="transmembrane region" description="Helical" evidence="8">
    <location>
        <begin position="130"/>
        <end position="156"/>
    </location>
</feature>
<evidence type="ECO:0000256" key="7">
    <source>
        <dbReference type="ARBA" id="ARBA00023136"/>
    </source>
</evidence>
<keyword evidence="2" id="KW-1003">Cell membrane</keyword>
<feature type="transmembrane region" description="Helical" evidence="8">
    <location>
        <begin position="89"/>
        <end position="109"/>
    </location>
</feature>
<proteinExistence type="predicted"/>
<accession>A0ABR8WP58</accession>
<keyword evidence="5 8" id="KW-0812">Transmembrane</keyword>
<protein>
    <submittedName>
        <fullName evidence="10">Glycosyltransferase family 39 protein</fullName>
    </submittedName>
</protein>
<keyword evidence="6 8" id="KW-1133">Transmembrane helix</keyword>
<dbReference type="PANTHER" id="PTHR33908:SF11">
    <property type="entry name" value="MEMBRANE PROTEIN"/>
    <property type="match status" value="1"/>
</dbReference>
<evidence type="ECO:0000256" key="2">
    <source>
        <dbReference type="ARBA" id="ARBA00022475"/>
    </source>
</evidence>
<sequence length="536" mass="62022">MTKYLYILMLCFTAITGFYFFLSWAQLPPGQRYIYPIDDVYIHLALARNFAELGVWSVNISGFDSASSSILYTLLLAGLIRLFGDWEYYPLLLNVVFGYLTVYSVYRYYKDFYGSTELKWAAALILFFPLLYVMVLIGMEHTIHMFLMVLAVYFIHRNVKSDFRCKDFLLLLTVTFFLSMVRFESMFFTVSLAFALFLRKNYLKGTLILVAGFIAIVVFGIISVQNGGFFFPNSVMVKGSYPAEDHIFMSMWQLFENGILLNVSFYKCLFFPLVIIAVYLFEKYRAARLKNLLNETLLIVVVLTSVLHALFAVLMYRYENYLMISLLLICIPIITHLHEKYRKTELNKSLLKILTLGSITAIVLISIYRFGYHHLPLTYMSKGINSQQVEMSRFLGKYYKGEKIVANDIGAISYFSGVQLLDIVGLGSTDIAEEIVRNKHLSAEENAFKNKKFIVEYAAKNKFKVAVIYPEWFPGGVPDEWIPVATWKIPEPYGPARQRIVFYALRSEEEASLRKNLMEFDRNPNVKQEFLNKVTK</sequence>
<reference evidence="10 11" key="1">
    <citation type="submission" date="2020-08" db="EMBL/GenBank/DDBJ databases">
        <title>A Genomic Blueprint of the Chicken Gut Microbiome.</title>
        <authorList>
            <person name="Gilroy R."/>
            <person name="Ravi A."/>
            <person name="Getino M."/>
            <person name="Pursley I."/>
            <person name="Horton D.L."/>
            <person name="Alikhan N.-F."/>
            <person name="Baker D."/>
            <person name="Gharbi K."/>
            <person name="Hall N."/>
            <person name="Watson M."/>
            <person name="Adriaenssens E.M."/>
            <person name="Foster-Nyarko E."/>
            <person name="Jarju S."/>
            <person name="Secka A."/>
            <person name="Antonio M."/>
            <person name="Oren A."/>
            <person name="Chaudhuri R."/>
            <person name="La Ragione R.M."/>
            <person name="Hildebrand F."/>
            <person name="Pallen M.J."/>
        </authorList>
    </citation>
    <scope>NUCLEOTIDE SEQUENCE [LARGE SCALE GENOMIC DNA]</scope>
    <source>
        <strain evidence="10 11">Sa1CVA4</strain>
    </source>
</reference>
<evidence type="ECO:0000313" key="10">
    <source>
        <dbReference type="EMBL" id="MBD8018844.1"/>
    </source>
</evidence>
<feature type="transmembrane region" description="Helical" evidence="8">
    <location>
        <begin position="168"/>
        <end position="198"/>
    </location>
</feature>
<keyword evidence="11" id="KW-1185">Reference proteome</keyword>
<evidence type="ECO:0000256" key="6">
    <source>
        <dbReference type="ARBA" id="ARBA00022989"/>
    </source>
</evidence>
<evidence type="ECO:0000256" key="1">
    <source>
        <dbReference type="ARBA" id="ARBA00004651"/>
    </source>
</evidence>
<name>A0ABR8WP58_9FLAO</name>
<dbReference type="RefSeq" id="WP_251834039.1">
    <property type="nucleotide sequence ID" value="NZ_JACSPS010000003.1"/>
</dbReference>